<dbReference type="RefSeq" id="XP_067718077.1">
    <property type="nucleotide sequence ID" value="XM_067861976.1"/>
</dbReference>
<dbReference type="Proteomes" id="UP001497744">
    <property type="component" value="Unassembled WGS sequence"/>
</dbReference>
<evidence type="ECO:0000313" key="2">
    <source>
        <dbReference type="Proteomes" id="UP001497744"/>
    </source>
</evidence>
<evidence type="ECO:0000313" key="1">
    <source>
        <dbReference type="EMBL" id="GIX66008.1"/>
    </source>
</evidence>
<name>A0AAV4M1G0_BABCB</name>
<dbReference type="EMBL" id="BPLF01000006">
    <property type="protein sequence ID" value="GIX66008.1"/>
    <property type="molecule type" value="Genomic_DNA"/>
</dbReference>
<reference evidence="1 2" key="1">
    <citation type="submission" date="2021-06" db="EMBL/GenBank/DDBJ databases">
        <title>Genome sequence of Babesia caballi.</title>
        <authorList>
            <person name="Yamagishi J."/>
            <person name="Kidaka T."/>
            <person name="Ochi A."/>
        </authorList>
    </citation>
    <scope>NUCLEOTIDE SEQUENCE [LARGE SCALE GENOMIC DNA]</scope>
    <source>
        <strain evidence="1">USDA-D6B2</strain>
    </source>
</reference>
<dbReference type="AlphaFoldDB" id="A0AAV4M1G0"/>
<keyword evidence="2" id="KW-1185">Reference proteome</keyword>
<sequence length="150" mass="17191">MVAAQVQHAEVREELGNHGEDDGVREVVVRHFQHLQRAQLGKVCERGESRPVQRELDEILELRKQVRVAGAQGLDDRAIEDKFAQVGVHRVVALLQLELLPECLQAVLYSDVHFFEKIRVKCRTKSRLYLYTTLILRNVEYTAAVRHAAV</sequence>
<dbReference type="GeneID" id="94197489"/>
<accession>A0AAV4M1G0</accession>
<proteinExistence type="predicted"/>
<comment type="caution">
    <text evidence="1">The sequence shown here is derived from an EMBL/GenBank/DDBJ whole genome shotgun (WGS) entry which is preliminary data.</text>
</comment>
<gene>
    <name evidence="1" type="ORF">BcabD6B2_54440</name>
</gene>
<protein>
    <submittedName>
        <fullName evidence="1">Uncharacterized protein</fullName>
    </submittedName>
</protein>
<organism evidence="1 2">
    <name type="scientific">Babesia caballi</name>
    <dbReference type="NCBI Taxonomy" id="5871"/>
    <lineage>
        <taxon>Eukaryota</taxon>
        <taxon>Sar</taxon>
        <taxon>Alveolata</taxon>
        <taxon>Apicomplexa</taxon>
        <taxon>Aconoidasida</taxon>
        <taxon>Piroplasmida</taxon>
        <taxon>Babesiidae</taxon>
        <taxon>Babesia</taxon>
    </lineage>
</organism>